<evidence type="ECO:0000313" key="3">
    <source>
        <dbReference type="EMBL" id="KAJ7631763.1"/>
    </source>
</evidence>
<dbReference type="Pfam" id="PF00188">
    <property type="entry name" value="CAP"/>
    <property type="match status" value="1"/>
</dbReference>
<feature type="signal peptide" evidence="1">
    <location>
        <begin position="1"/>
        <end position="17"/>
    </location>
</feature>
<dbReference type="Gene3D" id="3.40.33.10">
    <property type="entry name" value="CAP"/>
    <property type="match status" value="1"/>
</dbReference>
<dbReference type="InterPro" id="IPR035940">
    <property type="entry name" value="CAP_sf"/>
</dbReference>
<gene>
    <name evidence="3" type="ORF">B0H17DRAFT_1217775</name>
</gene>
<dbReference type="AlphaFoldDB" id="A0AAD7BV67"/>
<dbReference type="SUPFAM" id="SSF55797">
    <property type="entry name" value="PR-1-like"/>
    <property type="match status" value="1"/>
</dbReference>
<comment type="caution">
    <text evidence="3">The sequence shown here is derived from an EMBL/GenBank/DDBJ whole genome shotgun (WGS) entry which is preliminary data.</text>
</comment>
<keyword evidence="1" id="KW-0732">Signal</keyword>
<keyword evidence="4" id="KW-1185">Reference proteome</keyword>
<reference evidence="3" key="1">
    <citation type="submission" date="2023-03" db="EMBL/GenBank/DDBJ databases">
        <title>Massive genome expansion in bonnet fungi (Mycena s.s.) driven by repeated elements and novel gene families across ecological guilds.</title>
        <authorList>
            <consortium name="Lawrence Berkeley National Laboratory"/>
            <person name="Harder C.B."/>
            <person name="Miyauchi S."/>
            <person name="Viragh M."/>
            <person name="Kuo A."/>
            <person name="Thoen E."/>
            <person name="Andreopoulos B."/>
            <person name="Lu D."/>
            <person name="Skrede I."/>
            <person name="Drula E."/>
            <person name="Henrissat B."/>
            <person name="Morin E."/>
            <person name="Kohler A."/>
            <person name="Barry K."/>
            <person name="LaButti K."/>
            <person name="Morin E."/>
            <person name="Salamov A."/>
            <person name="Lipzen A."/>
            <person name="Mereny Z."/>
            <person name="Hegedus B."/>
            <person name="Baldrian P."/>
            <person name="Stursova M."/>
            <person name="Weitz H."/>
            <person name="Taylor A."/>
            <person name="Grigoriev I.V."/>
            <person name="Nagy L.G."/>
            <person name="Martin F."/>
            <person name="Kauserud H."/>
        </authorList>
    </citation>
    <scope>NUCLEOTIDE SEQUENCE</scope>
    <source>
        <strain evidence="3">CBHHK067</strain>
    </source>
</reference>
<evidence type="ECO:0000313" key="4">
    <source>
        <dbReference type="Proteomes" id="UP001221757"/>
    </source>
</evidence>
<evidence type="ECO:0000256" key="1">
    <source>
        <dbReference type="SAM" id="SignalP"/>
    </source>
</evidence>
<protein>
    <submittedName>
        <fullName evidence="3">CAP domain-containing protein</fullName>
    </submittedName>
</protein>
<accession>A0AAD7BV67</accession>
<dbReference type="InterPro" id="IPR014044">
    <property type="entry name" value="CAP_dom"/>
</dbReference>
<sequence length="189" mass="19932">MIFIAVLAFAGLAMALATPATSRSVAARRADARGLLDGVLGPIFGDPDTDDYLLAHNKVRILHEAPSLQWNTTLAEKAAGWANGCQVRHSDGTLLDGTPYGENLVAAAGNFPIADAISQFTSDTKDYDPANPTLNHFTQVVWKATTQLGCSLAHCGGVFDPSLGQASYYVCLYYPPGNVIGQAAANVHV</sequence>
<organism evidence="3 4">
    <name type="scientific">Mycena rosella</name>
    <name type="common">Pink bonnet</name>
    <name type="synonym">Agaricus rosellus</name>
    <dbReference type="NCBI Taxonomy" id="1033263"/>
    <lineage>
        <taxon>Eukaryota</taxon>
        <taxon>Fungi</taxon>
        <taxon>Dikarya</taxon>
        <taxon>Basidiomycota</taxon>
        <taxon>Agaricomycotina</taxon>
        <taxon>Agaricomycetes</taxon>
        <taxon>Agaricomycetidae</taxon>
        <taxon>Agaricales</taxon>
        <taxon>Marasmiineae</taxon>
        <taxon>Mycenaceae</taxon>
        <taxon>Mycena</taxon>
    </lineage>
</organism>
<proteinExistence type="predicted"/>
<dbReference type="Proteomes" id="UP001221757">
    <property type="component" value="Unassembled WGS sequence"/>
</dbReference>
<dbReference type="PANTHER" id="PTHR10334">
    <property type="entry name" value="CYSTEINE-RICH SECRETORY PROTEIN-RELATED"/>
    <property type="match status" value="1"/>
</dbReference>
<dbReference type="InterPro" id="IPR001283">
    <property type="entry name" value="CRISP-related"/>
</dbReference>
<evidence type="ECO:0000259" key="2">
    <source>
        <dbReference type="SMART" id="SM00198"/>
    </source>
</evidence>
<feature type="domain" description="SCP" evidence="2">
    <location>
        <begin position="47"/>
        <end position="181"/>
    </location>
</feature>
<dbReference type="PRINTS" id="PR00837">
    <property type="entry name" value="V5TPXLIKE"/>
</dbReference>
<dbReference type="SMART" id="SM00198">
    <property type="entry name" value="SCP"/>
    <property type="match status" value="1"/>
</dbReference>
<feature type="chain" id="PRO_5041946041" evidence="1">
    <location>
        <begin position="18"/>
        <end position="189"/>
    </location>
</feature>
<dbReference type="EMBL" id="JARKIE010000509">
    <property type="protein sequence ID" value="KAJ7631763.1"/>
    <property type="molecule type" value="Genomic_DNA"/>
</dbReference>
<name>A0AAD7BV67_MYCRO</name>